<dbReference type="CDD" id="cd00310">
    <property type="entry name" value="ATP-synt_Fo_a_6"/>
    <property type="match status" value="1"/>
</dbReference>
<feature type="transmembrane region" description="Helical" evidence="12">
    <location>
        <begin position="118"/>
        <end position="137"/>
    </location>
</feature>
<evidence type="ECO:0000256" key="8">
    <source>
        <dbReference type="ARBA" id="ARBA00023065"/>
    </source>
</evidence>
<organism evidence="13">
    <name type="scientific">Ascoschoengastia sp. TATW-1</name>
    <dbReference type="NCBI Taxonomy" id="436354"/>
    <lineage>
        <taxon>Eukaryota</taxon>
        <taxon>Metazoa</taxon>
        <taxon>Ecdysozoa</taxon>
        <taxon>Arthropoda</taxon>
        <taxon>Chelicerata</taxon>
        <taxon>Arachnida</taxon>
        <taxon>Acari</taxon>
        <taxon>Acariformes</taxon>
        <taxon>Trombidiformes</taxon>
        <taxon>Prostigmata</taxon>
        <taxon>Anystina</taxon>
        <taxon>Parasitengona</taxon>
        <taxon>Trombiculoidea</taxon>
        <taxon>Trombiculidae</taxon>
        <taxon>Ascoschoengastia</taxon>
    </lineage>
</organism>
<feature type="transmembrane region" description="Helical" evidence="12">
    <location>
        <begin position="65"/>
        <end position="85"/>
    </location>
</feature>
<evidence type="ECO:0000256" key="12">
    <source>
        <dbReference type="SAM" id="Phobius"/>
    </source>
</evidence>
<keyword evidence="8" id="KW-0406">Ion transport</keyword>
<evidence type="ECO:0000256" key="1">
    <source>
        <dbReference type="ARBA" id="ARBA00004141"/>
    </source>
</evidence>
<evidence type="ECO:0000256" key="2">
    <source>
        <dbReference type="ARBA" id="ARBA00006810"/>
    </source>
</evidence>
<gene>
    <name evidence="13" type="primary">ATP6</name>
</gene>
<dbReference type="Pfam" id="PF00119">
    <property type="entry name" value="ATP-synt_A"/>
    <property type="match status" value="1"/>
</dbReference>
<keyword evidence="10" id="KW-0066">ATP synthesis</keyword>
<dbReference type="NCBIfam" id="TIGR01131">
    <property type="entry name" value="ATP_synt_6_or_A"/>
    <property type="match status" value="1"/>
</dbReference>
<geneLocation type="mitochondrion" evidence="13"/>
<dbReference type="GO" id="GO:0045259">
    <property type="term" value="C:proton-transporting ATP synthase complex"/>
    <property type="evidence" value="ECO:0007669"/>
    <property type="project" value="UniProtKB-KW"/>
</dbReference>
<dbReference type="InterPro" id="IPR035908">
    <property type="entry name" value="F0_ATP_A_sf"/>
</dbReference>
<evidence type="ECO:0000256" key="5">
    <source>
        <dbReference type="ARBA" id="ARBA00022692"/>
    </source>
</evidence>
<reference evidence="13" key="1">
    <citation type="submission" date="2007-04" db="EMBL/GenBank/DDBJ databases">
        <title>Mitochondrial gene order and molecular phylogenetic analyses indicate that the Leptotrombidium mite is a paraphyletic.</title>
        <authorList>
            <person name="Mitani H."/>
            <person name="Yuasa S."/>
            <person name="Takahashi M."/>
            <person name="Fukunaga M."/>
        </authorList>
    </citation>
    <scope>NUCLEOTIDE SEQUENCE</scope>
    <source>
        <strain evidence="13">TATW-1</strain>
    </source>
</reference>
<dbReference type="Gene3D" id="1.20.120.220">
    <property type="entry name" value="ATP synthase, F0 complex, subunit A"/>
    <property type="match status" value="1"/>
</dbReference>
<evidence type="ECO:0000313" key="13">
    <source>
        <dbReference type="EMBL" id="BAG24185.1"/>
    </source>
</evidence>
<keyword evidence="3" id="KW-0813">Transport</keyword>
<dbReference type="EMBL" id="AB300501">
    <property type="protein sequence ID" value="BAG24185.1"/>
    <property type="molecule type" value="Genomic_DNA"/>
</dbReference>
<dbReference type="SUPFAM" id="SSF81336">
    <property type="entry name" value="F1F0 ATP synthase subunit A"/>
    <property type="match status" value="1"/>
</dbReference>
<feature type="transmembrane region" description="Helical" evidence="12">
    <location>
        <begin position="12"/>
        <end position="31"/>
    </location>
</feature>
<dbReference type="InterPro" id="IPR023011">
    <property type="entry name" value="ATP_synth_F0_asu_AS"/>
</dbReference>
<dbReference type="GO" id="GO:0005743">
    <property type="term" value="C:mitochondrial inner membrane"/>
    <property type="evidence" value="ECO:0007669"/>
    <property type="project" value="UniProtKB-SubCell"/>
</dbReference>
<keyword evidence="5 12" id="KW-0812">Transmembrane</keyword>
<keyword evidence="13" id="KW-0496">Mitochondrion</keyword>
<keyword evidence="6" id="KW-0375">Hydrogen ion transport</keyword>
<evidence type="ECO:0000256" key="6">
    <source>
        <dbReference type="ARBA" id="ARBA00022781"/>
    </source>
</evidence>
<comment type="similarity">
    <text evidence="2">Belongs to the ATPase A chain family.</text>
</comment>
<dbReference type="InterPro" id="IPR045083">
    <property type="entry name" value="ATP_synth_F0_asu_bact/mt"/>
</dbReference>
<dbReference type="PANTHER" id="PTHR11410">
    <property type="entry name" value="ATP SYNTHASE SUBUNIT A"/>
    <property type="match status" value="1"/>
</dbReference>
<evidence type="ECO:0000256" key="7">
    <source>
        <dbReference type="ARBA" id="ARBA00022989"/>
    </source>
</evidence>
<dbReference type="PROSITE" id="PS00449">
    <property type="entry name" value="ATPASE_A"/>
    <property type="match status" value="1"/>
</dbReference>
<dbReference type="AlphaFoldDB" id="B3IUN1"/>
<keyword evidence="9 12" id="KW-0472">Membrane</keyword>
<keyword evidence="7 12" id="KW-1133">Transmembrane helix</keyword>
<evidence type="ECO:0000256" key="10">
    <source>
        <dbReference type="ARBA" id="ARBA00023310"/>
    </source>
</evidence>
<keyword evidence="4" id="KW-0138">CF(0)</keyword>
<dbReference type="PANTHER" id="PTHR11410:SF0">
    <property type="entry name" value="ATP SYNTHASE SUBUNIT A"/>
    <property type="match status" value="1"/>
</dbReference>
<evidence type="ECO:0000256" key="4">
    <source>
        <dbReference type="ARBA" id="ARBA00022547"/>
    </source>
</evidence>
<evidence type="ECO:0000256" key="9">
    <source>
        <dbReference type="ARBA" id="ARBA00023136"/>
    </source>
</evidence>
<dbReference type="InterPro" id="IPR000568">
    <property type="entry name" value="ATP_synth_F0_asu"/>
</dbReference>
<comment type="subcellular location">
    <subcellularLocation>
        <location evidence="1">Membrane</location>
        <topology evidence="1">Multi-pass membrane protein</topology>
    </subcellularLocation>
    <subcellularLocation>
        <location evidence="11">Mitochondrion inner membrane</location>
        <topology evidence="11">Multi-pass membrane protein</topology>
    </subcellularLocation>
</comment>
<sequence length="215" mass="24249">MNLFSSFDPSSFLLPLVFVLWMSFIMLQISFNKISLSKLVFYKFMSGEVSPNMSSFNQNSSVKKFVSVFSLLLIINLAGLLPSSFSWTTQVSMNFPLAILFWLTVNVFSLIKKSKSFFSHMIPLGTPMSLVFFMVLVELVSNLIRPITLSVRLTANMVAGHILISLMESFVMKMNPNIIISFLSSSILIILETGVSFIQAYVFSILVSLYFSENH</sequence>
<feature type="transmembrane region" description="Helical" evidence="12">
    <location>
        <begin position="91"/>
        <end position="111"/>
    </location>
</feature>
<feature type="transmembrane region" description="Helical" evidence="12">
    <location>
        <begin position="143"/>
        <end position="166"/>
    </location>
</feature>
<name>B3IUN1_9ACAR</name>
<dbReference type="PRINTS" id="PR00123">
    <property type="entry name" value="ATPASEA"/>
</dbReference>
<accession>B3IUN1</accession>
<evidence type="ECO:0000256" key="3">
    <source>
        <dbReference type="ARBA" id="ARBA00022448"/>
    </source>
</evidence>
<feature type="transmembrane region" description="Helical" evidence="12">
    <location>
        <begin position="178"/>
        <end position="211"/>
    </location>
</feature>
<proteinExistence type="inferred from homology"/>
<protein>
    <recommendedName>
        <fullName evidence="11">ATP synthase subunit a</fullName>
    </recommendedName>
</protein>
<dbReference type="GO" id="GO:0046933">
    <property type="term" value="F:proton-transporting ATP synthase activity, rotational mechanism"/>
    <property type="evidence" value="ECO:0007669"/>
    <property type="project" value="TreeGrafter"/>
</dbReference>
<evidence type="ECO:0000256" key="11">
    <source>
        <dbReference type="RuleBase" id="RU004450"/>
    </source>
</evidence>